<keyword evidence="5 8" id="KW-0812">Transmembrane</keyword>
<evidence type="ECO:0000256" key="1">
    <source>
        <dbReference type="ARBA" id="ARBA00004651"/>
    </source>
</evidence>
<dbReference type="RefSeq" id="WP_153489412.1">
    <property type="nucleotide sequence ID" value="NZ_VWNA01000003.1"/>
</dbReference>
<organism evidence="9 10">
    <name type="scientific">Segnochrobactrum spirostomi</name>
    <dbReference type="NCBI Taxonomy" id="2608987"/>
    <lineage>
        <taxon>Bacteria</taxon>
        <taxon>Pseudomonadati</taxon>
        <taxon>Pseudomonadota</taxon>
        <taxon>Alphaproteobacteria</taxon>
        <taxon>Hyphomicrobiales</taxon>
        <taxon>Segnochrobactraceae</taxon>
        <taxon>Segnochrobactrum</taxon>
    </lineage>
</organism>
<feature type="transmembrane region" description="Helical" evidence="8">
    <location>
        <begin position="360"/>
        <end position="378"/>
    </location>
</feature>
<evidence type="ECO:0000256" key="6">
    <source>
        <dbReference type="ARBA" id="ARBA00022989"/>
    </source>
</evidence>
<dbReference type="GO" id="GO:0033214">
    <property type="term" value="P:siderophore-iron import into cell"/>
    <property type="evidence" value="ECO:0007669"/>
    <property type="project" value="TreeGrafter"/>
</dbReference>
<comment type="similarity">
    <text evidence="2">Belongs to the binding-protein-dependent transport system permease family. FecCD subfamily.</text>
</comment>
<dbReference type="EMBL" id="VWNA01000003">
    <property type="protein sequence ID" value="MQT15084.1"/>
    <property type="molecule type" value="Genomic_DNA"/>
</dbReference>
<dbReference type="GO" id="GO:0005886">
    <property type="term" value="C:plasma membrane"/>
    <property type="evidence" value="ECO:0007669"/>
    <property type="project" value="UniProtKB-SubCell"/>
</dbReference>
<feature type="transmembrane region" description="Helical" evidence="8">
    <location>
        <begin position="63"/>
        <end position="89"/>
    </location>
</feature>
<name>A0A6A7Y726_9HYPH</name>
<gene>
    <name evidence="9" type="primary">fhuB</name>
    <name evidence="9" type="ORF">F0357_20980</name>
</gene>
<dbReference type="Proteomes" id="UP000332515">
    <property type="component" value="Unassembled WGS sequence"/>
</dbReference>
<evidence type="ECO:0000313" key="9">
    <source>
        <dbReference type="EMBL" id="MQT15084.1"/>
    </source>
</evidence>
<keyword evidence="7 8" id="KW-0472">Membrane</keyword>
<evidence type="ECO:0000256" key="7">
    <source>
        <dbReference type="ARBA" id="ARBA00023136"/>
    </source>
</evidence>
<feature type="transmembrane region" description="Helical" evidence="8">
    <location>
        <begin position="492"/>
        <end position="513"/>
    </location>
</feature>
<feature type="transmembrane region" description="Helical" evidence="8">
    <location>
        <begin position="649"/>
        <end position="667"/>
    </location>
</feature>
<feature type="transmembrane region" description="Helical" evidence="8">
    <location>
        <begin position="436"/>
        <end position="454"/>
    </location>
</feature>
<feature type="transmembrane region" description="Helical" evidence="8">
    <location>
        <begin position="101"/>
        <end position="124"/>
    </location>
</feature>
<evidence type="ECO:0000256" key="2">
    <source>
        <dbReference type="ARBA" id="ARBA00007935"/>
    </source>
</evidence>
<evidence type="ECO:0000256" key="8">
    <source>
        <dbReference type="SAM" id="Phobius"/>
    </source>
</evidence>
<comment type="caution">
    <text evidence="9">The sequence shown here is derived from an EMBL/GenBank/DDBJ whole genome shotgun (WGS) entry which is preliminary data.</text>
</comment>
<dbReference type="InterPro" id="IPR037294">
    <property type="entry name" value="ABC_BtuC-like"/>
</dbReference>
<sequence length="672" mass="68419">MSIATLPFGSSRRSAVWGPIALAGGLGLLAIVATVMSLASALPMVRWPAALAAPDLDDIGQAVVVFSVLPRVAVALLAGAGLALAGTLLQQVLRNPLAEPATLGIAAGAHLALALATLFAPVLLVFGRDAVALGGAALATAAVLGLSWRHGFAPVHVVLAGLVVGLYCGASAALLVLLHERYLEGLFLWGAGSLVQQDWTATVALLPRLIVVAGFVAVLARPFAMLDLGDEAARGVGLPVARVRFAGLALAVALTGFVVASIGVIGFIGLIAPTLARLTGARTFRMRLWTAPLIGAALLWLTDQLVQRLSGAGGELLPAGAVTALLGAPLLFWMLPRLRFEPPRAAVAGPVLRRAGRGRVLGLAAALALVTIFALVVGRTPDGHWGTAFGDLAAWERALPWRWPRIVAALAAGTMLALAGTLLQRLTANPMASPEVLGISSGAAFGLLAVLLLVADLGRLGQFAAACCGALVALLAILALNRRSSFAPERVLIAGLALGALLDALVGVLMASGDPRALRMLNWLAGSTYGVDGHAALMALGLALVLAAVAPLLARWLDLMPLGARTASAVGVDVARARGAVLLVAAALTAGGTLAVGPLSFVGLMAPHLARRLGFRRAGGEIAGAALVGAALMVAADWLGRVIDFPRQMPAGLVAAVIGAPLLMVLLRGRRR</sequence>
<feature type="transmembrane region" description="Helical" evidence="8">
    <location>
        <begin position="533"/>
        <end position="554"/>
    </location>
</feature>
<dbReference type="InterPro" id="IPR000522">
    <property type="entry name" value="ABC_transptr_permease_BtuC"/>
</dbReference>
<keyword evidence="3" id="KW-0813">Transport</keyword>
<proteinExistence type="inferred from homology"/>
<feature type="transmembrane region" description="Helical" evidence="8">
    <location>
        <begin position="245"/>
        <end position="272"/>
    </location>
</feature>
<feature type="transmembrane region" description="Helical" evidence="8">
    <location>
        <begin position="199"/>
        <end position="220"/>
    </location>
</feature>
<dbReference type="Gene3D" id="1.10.3470.10">
    <property type="entry name" value="ABC transporter involved in vitamin B12 uptake, BtuC"/>
    <property type="match status" value="2"/>
</dbReference>
<feature type="transmembrane region" description="Helical" evidence="8">
    <location>
        <begin position="406"/>
        <end position="424"/>
    </location>
</feature>
<dbReference type="AlphaFoldDB" id="A0A6A7Y726"/>
<feature type="transmembrane region" description="Helical" evidence="8">
    <location>
        <begin position="284"/>
        <end position="301"/>
    </location>
</feature>
<keyword evidence="10" id="KW-1185">Reference proteome</keyword>
<dbReference type="Pfam" id="PF01032">
    <property type="entry name" value="FecCD"/>
    <property type="match status" value="2"/>
</dbReference>
<feature type="transmembrane region" description="Helical" evidence="8">
    <location>
        <begin position="460"/>
        <end position="480"/>
    </location>
</feature>
<dbReference type="PANTHER" id="PTHR30472">
    <property type="entry name" value="FERRIC ENTEROBACTIN TRANSPORT SYSTEM PERMEASE PROTEIN"/>
    <property type="match status" value="1"/>
</dbReference>
<dbReference type="SUPFAM" id="SSF81345">
    <property type="entry name" value="ABC transporter involved in vitamin B12 uptake, BtuC"/>
    <property type="match status" value="2"/>
</dbReference>
<feature type="transmembrane region" description="Helical" evidence="8">
    <location>
        <begin position="155"/>
        <end position="178"/>
    </location>
</feature>
<feature type="transmembrane region" description="Helical" evidence="8">
    <location>
        <begin position="316"/>
        <end position="335"/>
    </location>
</feature>
<dbReference type="NCBIfam" id="NF007866">
    <property type="entry name" value="PRK10577.1-2"/>
    <property type="match status" value="1"/>
</dbReference>
<feature type="transmembrane region" description="Helical" evidence="8">
    <location>
        <begin position="20"/>
        <end position="42"/>
    </location>
</feature>
<evidence type="ECO:0000256" key="3">
    <source>
        <dbReference type="ARBA" id="ARBA00022448"/>
    </source>
</evidence>
<keyword evidence="6 8" id="KW-1133">Transmembrane helix</keyword>
<evidence type="ECO:0000313" key="10">
    <source>
        <dbReference type="Proteomes" id="UP000332515"/>
    </source>
</evidence>
<reference evidence="9 10" key="1">
    <citation type="submission" date="2019-09" db="EMBL/GenBank/DDBJ databases">
        <title>Segnochrobactrum spirostomi gen. nov., sp. nov., isolated from the ciliate Spirostomum cf. yagiui and description of a novel family, Segnochrobactraceae fam. nov. within the order Rhizobiales of the class Alphaproteobacteria.</title>
        <authorList>
            <person name="Akter S."/>
            <person name="Shazib S.U.A."/>
            <person name="Shin M.K."/>
        </authorList>
    </citation>
    <scope>NUCLEOTIDE SEQUENCE [LARGE SCALE GENOMIC DNA]</scope>
    <source>
        <strain evidence="9 10">Sp-1</strain>
    </source>
</reference>
<keyword evidence="4" id="KW-1003">Cell membrane</keyword>
<protein>
    <submittedName>
        <fullName evidence="9">Fe(3+)-hydroxamate ABC transporter permease FhuB</fullName>
    </submittedName>
</protein>
<evidence type="ECO:0000256" key="4">
    <source>
        <dbReference type="ARBA" id="ARBA00022475"/>
    </source>
</evidence>
<dbReference type="PANTHER" id="PTHR30472:SF37">
    <property type="entry name" value="FE(3+) DICITRATE TRANSPORT SYSTEM PERMEASE PROTEIN FECD-RELATED"/>
    <property type="match status" value="1"/>
</dbReference>
<feature type="transmembrane region" description="Helical" evidence="8">
    <location>
        <begin position="131"/>
        <end position="149"/>
    </location>
</feature>
<accession>A0A6A7Y726</accession>
<dbReference type="GO" id="GO:0022857">
    <property type="term" value="F:transmembrane transporter activity"/>
    <property type="evidence" value="ECO:0007669"/>
    <property type="project" value="InterPro"/>
</dbReference>
<evidence type="ECO:0000256" key="5">
    <source>
        <dbReference type="ARBA" id="ARBA00022692"/>
    </source>
</evidence>
<comment type="subcellular location">
    <subcellularLocation>
        <location evidence="1">Cell membrane</location>
        <topology evidence="1">Multi-pass membrane protein</topology>
    </subcellularLocation>
</comment>
<dbReference type="CDD" id="cd06550">
    <property type="entry name" value="TM_ABC_iron-siderophores_like"/>
    <property type="match status" value="2"/>
</dbReference>